<feature type="domain" description="Peptidase C51" evidence="2">
    <location>
        <begin position="51"/>
        <end position="188"/>
    </location>
</feature>
<dbReference type="Proteomes" id="UP001305928">
    <property type="component" value="Chromosome"/>
</dbReference>
<keyword evidence="1" id="KW-0732">Signal</keyword>
<dbReference type="PROSITE" id="PS50911">
    <property type="entry name" value="CHAP"/>
    <property type="match status" value="1"/>
</dbReference>
<feature type="chain" id="PRO_5046802414" evidence="1">
    <location>
        <begin position="22"/>
        <end position="207"/>
    </location>
</feature>
<proteinExistence type="predicted"/>
<dbReference type="SUPFAM" id="SSF54001">
    <property type="entry name" value="Cysteine proteinases"/>
    <property type="match status" value="1"/>
</dbReference>
<dbReference type="Gene3D" id="3.90.1720.10">
    <property type="entry name" value="endopeptidase domain like (from Nostoc punctiforme)"/>
    <property type="match status" value="1"/>
</dbReference>
<organism evidence="3 4">
    <name type="scientific">Pseudomonas benzenivorans</name>
    <dbReference type="NCBI Taxonomy" id="556533"/>
    <lineage>
        <taxon>Bacteria</taxon>
        <taxon>Pseudomonadati</taxon>
        <taxon>Pseudomonadota</taxon>
        <taxon>Gammaproteobacteria</taxon>
        <taxon>Pseudomonadales</taxon>
        <taxon>Pseudomonadaceae</taxon>
        <taxon>Pseudomonas</taxon>
    </lineage>
</organism>
<protein>
    <submittedName>
        <fullName evidence="3">CHAP domain-containing protein</fullName>
    </submittedName>
</protein>
<evidence type="ECO:0000313" key="3">
    <source>
        <dbReference type="EMBL" id="WPC05451.1"/>
    </source>
</evidence>
<feature type="signal peptide" evidence="1">
    <location>
        <begin position="1"/>
        <end position="21"/>
    </location>
</feature>
<dbReference type="PANTHER" id="PTHR30094:SF0">
    <property type="entry name" value="BIFUNCTIONAL GLUTATHIONYLSPERMIDINE SYNTHETASE_AMIDASE-RELATED"/>
    <property type="match status" value="1"/>
</dbReference>
<keyword evidence="4" id="KW-1185">Reference proteome</keyword>
<dbReference type="EMBL" id="CP137892">
    <property type="protein sequence ID" value="WPC05451.1"/>
    <property type="molecule type" value="Genomic_DNA"/>
</dbReference>
<sequence>MSKRRLVLAACALLVPLLALALHAGATRINPNARYEVGERLDELNGVAIYFNGGVNTTVGRNLTRDGYNLGLRFQCVEFVKRYYFERFAHRMPDSYGHAKDFFDPRLADGAWNAKRGLLQFSNGSAGKPRADDLLVFSPWLFNRYGHVAIIASVSEDSLEIAQQNPGPFGSARETLPVAYRQGRWFIDQPRVLGWLRLPADGEAPSP</sequence>
<evidence type="ECO:0000313" key="4">
    <source>
        <dbReference type="Proteomes" id="UP001305928"/>
    </source>
</evidence>
<reference evidence="3 4" key="1">
    <citation type="submission" date="2023-11" db="EMBL/GenBank/DDBJ databases">
        <title>Complete genome of Pseudomonas benzenivorans BA3361.</title>
        <authorList>
            <person name="Shin S.Y."/>
            <person name="Song J."/>
            <person name="Kang H."/>
        </authorList>
    </citation>
    <scope>NUCLEOTIDE SEQUENCE [LARGE SCALE GENOMIC DNA]</scope>
    <source>
        <strain evidence="3 4">HNIBRBA3361</strain>
    </source>
</reference>
<accession>A0ABZ0PWZ7</accession>
<name>A0ABZ0PWZ7_9PSED</name>
<gene>
    <name evidence="3" type="ORF">SBP02_01475</name>
</gene>
<evidence type="ECO:0000259" key="2">
    <source>
        <dbReference type="PROSITE" id="PS50911"/>
    </source>
</evidence>
<dbReference type="InterPro" id="IPR038765">
    <property type="entry name" value="Papain-like_cys_pep_sf"/>
</dbReference>
<dbReference type="InterPro" id="IPR007921">
    <property type="entry name" value="CHAP_dom"/>
</dbReference>
<dbReference type="PANTHER" id="PTHR30094">
    <property type="entry name" value="BIFUNCTIONAL GLUTATHIONYLSPERMIDINE SYNTHETASE/AMIDASE-RELATED"/>
    <property type="match status" value="1"/>
</dbReference>
<evidence type="ECO:0000256" key="1">
    <source>
        <dbReference type="SAM" id="SignalP"/>
    </source>
</evidence>
<dbReference type="InterPro" id="IPR051705">
    <property type="entry name" value="Gsp_Synthetase/Amidase"/>
</dbReference>
<dbReference type="Pfam" id="PF05257">
    <property type="entry name" value="CHAP"/>
    <property type="match status" value="1"/>
</dbReference>
<dbReference type="RefSeq" id="WP_318644649.1">
    <property type="nucleotide sequence ID" value="NZ_CP137892.1"/>
</dbReference>